<keyword evidence="2" id="KW-1185">Reference proteome</keyword>
<evidence type="ECO:0000313" key="1">
    <source>
        <dbReference type="EMBL" id="VVC94745.1"/>
    </source>
</evidence>
<dbReference type="EMBL" id="FZQP02002114">
    <property type="protein sequence ID" value="VVC94745.1"/>
    <property type="molecule type" value="Genomic_DNA"/>
</dbReference>
<dbReference type="AlphaFoldDB" id="A0A5E4QCQ0"/>
<dbReference type="Proteomes" id="UP000324832">
    <property type="component" value="Unassembled WGS sequence"/>
</dbReference>
<evidence type="ECO:0000313" key="2">
    <source>
        <dbReference type="Proteomes" id="UP000324832"/>
    </source>
</evidence>
<name>A0A5E4QCQ0_9NEOP</name>
<organism evidence="1 2">
    <name type="scientific">Leptidea sinapis</name>
    <dbReference type="NCBI Taxonomy" id="189913"/>
    <lineage>
        <taxon>Eukaryota</taxon>
        <taxon>Metazoa</taxon>
        <taxon>Ecdysozoa</taxon>
        <taxon>Arthropoda</taxon>
        <taxon>Hexapoda</taxon>
        <taxon>Insecta</taxon>
        <taxon>Pterygota</taxon>
        <taxon>Neoptera</taxon>
        <taxon>Endopterygota</taxon>
        <taxon>Lepidoptera</taxon>
        <taxon>Glossata</taxon>
        <taxon>Ditrysia</taxon>
        <taxon>Papilionoidea</taxon>
        <taxon>Pieridae</taxon>
        <taxon>Dismorphiinae</taxon>
        <taxon>Leptidea</taxon>
    </lineage>
</organism>
<proteinExistence type="predicted"/>
<sequence>PQLSSFASEAVSRVTEALSSIAVYDDYQCVPRLLCEAAQSGSLGSSNLLNSVPGLQPLLTLLSTYSGVSTNPLFVFGRAVFLGMSKGNVGTCRYAYPLCPTDPEKLVYYLNNHNGGFFRFFGGQQQQQNLEQFYQGLSQSFPNLNPQTLGFQRPNINNGYLNYGSDFPYDGAHFNYQDNFKQIQNRIQNKPNLSSYSNHDSKWIFPENNAKDNDIENDNKLNNIDNRYTTVYIVRGNGDPNRPEILKLRPGEVVH</sequence>
<gene>
    <name evidence="1" type="ORF">LSINAPIS_LOCUS6631</name>
</gene>
<feature type="non-terminal residue" evidence="1">
    <location>
        <position position="255"/>
    </location>
</feature>
<feature type="non-terminal residue" evidence="1">
    <location>
        <position position="1"/>
    </location>
</feature>
<reference evidence="1 2" key="1">
    <citation type="submission" date="2017-07" db="EMBL/GenBank/DDBJ databases">
        <authorList>
            <person name="Talla V."/>
            <person name="Backstrom N."/>
        </authorList>
    </citation>
    <scope>NUCLEOTIDE SEQUENCE [LARGE SCALE GENOMIC DNA]</scope>
</reference>
<protein>
    <submittedName>
        <fullName evidence="1">Uncharacterized protein</fullName>
    </submittedName>
</protein>
<accession>A0A5E4QCQ0</accession>